<feature type="domain" description="Fluoroacetyl-CoA-specific thioesterase-like" evidence="1">
    <location>
        <begin position="17"/>
        <end position="121"/>
    </location>
</feature>
<dbReference type="EMBL" id="CP077062">
    <property type="protein sequence ID" value="QWZ08906.1"/>
    <property type="molecule type" value="Genomic_DNA"/>
</dbReference>
<keyword evidence="3" id="KW-1185">Reference proteome</keyword>
<gene>
    <name evidence="2" type="ORF">KRR39_03390</name>
</gene>
<dbReference type="AlphaFoldDB" id="A0A975SZS5"/>
<dbReference type="KEGG" id="nps:KRR39_03390"/>
<evidence type="ECO:0000313" key="2">
    <source>
        <dbReference type="EMBL" id="QWZ08906.1"/>
    </source>
</evidence>
<evidence type="ECO:0000259" key="1">
    <source>
        <dbReference type="Pfam" id="PF22636"/>
    </source>
</evidence>
<reference evidence="2" key="1">
    <citation type="submission" date="2021-06" db="EMBL/GenBank/DDBJ databases">
        <title>Complete genome sequence of Nocardioides sp. G188.</title>
        <authorList>
            <person name="Im W.-T."/>
        </authorList>
    </citation>
    <scope>NUCLEOTIDE SEQUENCE</scope>
    <source>
        <strain evidence="2">G188</strain>
    </source>
</reference>
<sequence length="131" mass="13807">MQTPTTTGDSATLEFTVTDDDTALALGSGSLEVLATPRLLAWCEAATCAALEGALADEQTSVGTRVQLEHVGASTVGAAVRVTATVVYVDGRLLRFEVVAEQAPDDKVVAHGEVTRVVVDRDRFLARLPRP</sequence>
<organism evidence="2 3">
    <name type="scientific">Nocardioides panacis</name>
    <dbReference type="NCBI Taxonomy" id="2849501"/>
    <lineage>
        <taxon>Bacteria</taxon>
        <taxon>Bacillati</taxon>
        <taxon>Actinomycetota</taxon>
        <taxon>Actinomycetes</taxon>
        <taxon>Propionibacteriales</taxon>
        <taxon>Nocardioidaceae</taxon>
        <taxon>Nocardioides</taxon>
    </lineage>
</organism>
<dbReference type="Pfam" id="PF22636">
    <property type="entry name" value="FlK"/>
    <property type="match status" value="1"/>
</dbReference>
<dbReference type="Proteomes" id="UP000683575">
    <property type="component" value="Chromosome"/>
</dbReference>
<evidence type="ECO:0000313" key="3">
    <source>
        <dbReference type="Proteomes" id="UP000683575"/>
    </source>
</evidence>
<dbReference type="PANTHER" id="PTHR36934:SF1">
    <property type="entry name" value="THIOESTERASE DOMAIN-CONTAINING PROTEIN"/>
    <property type="match status" value="1"/>
</dbReference>
<dbReference type="InterPro" id="IPR025540">
    <property type="entry name" value="FlK"/>
</dbReference>
<dbReference type="InterPro" id="IPR054485">
    <property type="entry name" value="FlK-like_dom"/>
</dbReference>
<proteinExistence type="predicted"/>
<protein>
    <submittedName>
        <fullName evidence="2">Thioesterase</fullName>
    </submittedName>
</protein>
<dbReference type="PANTHER" id="PTHR36934">
    <property type="entry name" value="BLR0278 PROTEIN"/>
    <property type="match status" value="1"/>
</dbReference>
<dbReference type="RefSeq" id="WP_216940752.1">
    <property type="nucleotide sequence ID" value="NZ_CP077062.1"/>
</dbReference>
<dbReference type="PIRSF" id="PIRSF014972">
    <property type="entry name" value="FlK"/>
    <property type="match status" value="1"/>
</dbReference>
<accession>A0A975SZS5</accession>
<name>A0A975SZS5_9ACTN</name>